<accession>A0A1G8Y6S1</accession>
<name>A0A1G8Y6S1_ACTMZ</name>
<evidence type="ECO:0000313" key="2">
    <source>
        <dbReference type="EMBL" id="SDJ98094.1"/>
    </source>
</evidence>
<dbReference type="AlphaFoldDB" id="A0A1G8Y6S1"/>
<reference evidence="3" key="1">
    <citation type="submission" date="2016-10" db="EMBL/GenBank/DDBJ databases">
        <authorList>
            <person name="Varghese N."/>
            <person name="Submissions S."/>
        </authorList>
    </citation>
    <scope>NUCLEOTIDE SEQUENCE [LARGE SCALE GENOMIC DNA]</scope>
    <source>
        <strain evidence="3">DSM 45460</strain>
    </source>
</reference>
<dbReference type="Gene3D" id="3.10.450.50">
    <property type="match status" value="1"/>
</dbReference>
<evidence type="ECO:0000259" key="1">
    <source>
        <dbReference type="Pfam" id="PF13474"/>
    </source>
</evidence>
<keyword evidence="3" id="KW-1185">Reference proteome</keyword>
<feature type="domain" description="SnoaL-like" evidence="1">
    <location>
        <begin position="32"/>
        <end position="149"/>
    </location>
</feature>
<dbReference type="EMBL" id="FNFM01000003">
    <property type="protein sequence ID" value="SDJ98094.1"/>
    <property type="molecule type" value="Genomic_DNA"/>
</dbReference>
<dbReference type="NCBIfam" id="TIGR02246">
    <property type="entry name" value="SgcJ/EcaC family oxidoreductase"/>
    <property type="match status" value="1"/>
</dbReference>
<evidence type="ECO:0000313" key="3">
    <source>
        <dbReference type="Proteomes" id="UP000199213"/>
    </source>
</evidence>
<protein>
    <recommendedName>
        <fullName evidence="1">SnoaL-like domain-containing protein</fullName>
    </recommendedName>
</protein>
<dbReference type="Pfam" id="PF13474">
    <property type="entry name" value="SnoaL_3"/>
    <property type="match status" value="1"/>
</dbReference>
<dbReference type="InterPro" id="IPR011944">
    <property type="entry name" value="Steroid_delta5-4_isomerase"/>
</dbReference>
<sequence length="151" mass="16985">MTDKAASLVDQAKQWATYYGEFTEGEQSVVLATLLRQRAAWENNDADGVAEVFAENGSVLFGDEQLVGRESIRSYMAEAFSGRYKNSRFVDEPLEIRLLTESVAVVISQGGVLAEHEQELPTDREVRTTWIMVLHDEQWWLISQQSSPVTG</sequence>
<dbReference type="OrthoDB" id="582586at2"/>
<dbReference type="SUPFAM" id="SSF54427">
    <property type="entry name" value="NTF2-like"/>
    <property type="match status" value="1"/>
</dbReference>
<dbReference type="InterPro" id="IPR037401">
    <property type="entry name" value="SnoaL-like"/>
</dbReference>
<organism evidence="2 3">
    <name type="scientific">Actinopolyspora mzabensis</name>
    <dbReference type="NCBI Taxonomy" id="995066"/>
    <lineage>
        <taxon>Bacteria</taxon>
        <taxon>Bacillati</taxon>
        <taxon>Actinomycetota</taxon>
        <taxon>Actinomycetes</taxon>
        <taxon>Actinopolysporales</taxon>
        <taxon>Actinopolysporaceae</taxon>
        <taxon>Actinopolyspora</taxon>
    </lineage>
</organism>
<dbReference type="Proteomes" id="UP000199213">
    <property type="component" value="Unassembled WGS sequence"/>
</dbReference>
<dbReference type="InterPro" id="IPR032710">
    <property type="entry name" value="NTF2-like_dom_sf"/>
</dbReference>
<gene>
    <name evidence="2" type="ORF">SAMN04487820_103266</name>
</gene>
<dbReference type="RefSeq" id="WP_092627059.1">
    <property type="nucleotide sequence ID" value="NZ_FNFM01000003.1"/>
</dbReference>
<proteinExistence type="predicted"/>